<dbReference type="EMBL" id="LACB01000020">
    <property type="protein sequence ID" value="KAJ9492005.1"/>
    <property type="molecule type" value="Genomic_DNA"/>
</dbReference>
<proteinExistence type="predicted"/>
<evidence type="ECO:0000313" key="3">
    <source>
        <dbReference type="Proteomes" id="UP001227192"/>
    </source>
</evidence>
<reference evidence="2" key="2">
    <citation type="journal article" date="2016" name="Fungal Biol.">
        <title>Ochratoxin A production by Penicillium thymicola.</title>
        <authorList>
            <person name="Nguyen H.D.T."/>
            <person name="McMullin D.R."/>
            <person name="Ponomareva E."/>
            <person name="Riley R."/>
            <person name="Pomraning K.R."/>
            <person name="Baker S.E."/>
            <person name="Seifert K.A."/>
        </authorList>
    </citation>
    <scope>NUCLEOTIDE SEQUENCE</scope>
    <source>
        <strain evidence="2">DAOM 180753</strain>
    </source>
</reference>
<feature type="region of interest" description="Disordered" evidence="1">
    <location>
        <begin position="86"/>
        <end position="106"/>
    </location>
</feature>
<feature type="region of interest" description="Disordered" evidence="1">
    <location>
        <begin position="127"/>
        <end position="164"/>
    </location>
</feature>
<gene>
    <name evidence="2" type="ORF">VN97_g1235</name>
</gene>
<comment type="caution">
    <text evidence="2">The sequence shown here is derived from an EMBL/GenBank/DDBJ whole genome shotgun (WGS) entry which is preliminary data.</text>
</comment>
<organism evidence="2 3">
    <name type="scientific">Penicillium thymicola</name>
    <dbReference type="NCBI Taxonomy" id="293382"/>
    <lineage>
        <taxon>Eukaryota</taxon>
        <taxon>Fungi</taxon>
        <taxon>Dikarya</taxon>
        <taxon>Ascomycota</taxon>
        <taxon>Pezizomycotina</taxon>
        <taxon>Eurotiomycetes</taxon>
        <taxon>Eurotiomycetidae</taxon>
        <taxon>Eurotiales</taxon>
        <taxon>Aspergillaceae</taxon>
        <taxon>Penicillium</taxon>
    </lineage>
</organism>
<keyword evidence="3" id="KW-1185">Reference proteome</keyword>
<dbReference type="Proteomes" id="UP001227192">
    <property type="component" value="Unassembled WGS sequence"/>
</dbReference>
<evidence type="ECO:0000313" key="2">
    <source>
        <dbReference type="EMBL" id="KAJ9492005.1"/>
    </source>
</evidence>
<sequence length="164" mass="18744">MMVWTVACARAITTQVYSRLRLQLHIFFFIPLALREHMMKKKEEKKEVGGYQSALKIQLAQPQKPMGKRHERTLFAKKASHHTSCCLPHVHRQRRPQSSSWKTCENDEATTRSAAFRAITDRDVPKALPGRHAVENDETTTHPAAFRIFTARDVRPPLPGESCG</sequence>
<accession>A0AAI9TS51</accession>
<protein>
    <submittedName>
        <fullName evidence="2">Uncharacterized protein</fullName>
    </submittedName>
</protein>
<evidence type="ECO:0000256" key="1">
    <source>
        <dbReference type="SAM" id="MobiDB-lite"/>
    </source>
</evidence>
<reference evidence="2" key="1">
    <citation type="submission" date="2015-06" db="EMBL/GenBank/DDBJ databases">
        <authorList>
            <person name="Nguyen H."/>
        </authorList>
    </citation>
    <scope>NUCLEOTIDE SEQUENCE</scope>
    <source>
        <strain evidence="2">DAOM 180753</strain>
    </source>
</reference>
<name>A0AAI9TS51_PENTH</name>
<dbReference type="AlphaFoldDB" id="A0AAI9TS51"/>